<evidence type="ECO:0000313" key="2">
    <source>
        <dbReference type="Proteomes" id="UP000230971"/>
    </source>
</evidence>
<accession>A0A2G5PQK9</accession>
<dbReference type="Proteomes" id="UP000230971">
    <property type="component" value="Unassembled WGS sequence"/>
</dbReference>
<gene>
    <name evidence="1" type="ORF">CQY23_03140</name>
</gene>
<sequence>MHFSQFNQTTETRDRINQLAAGVGESIVHLLERRGYTIGHRDDKHAADAEGYKIANVYCERCGERLYSLTVDHDMKAHLSRLAIRTLTQINPECPHQ</sequence>
<proteinExistence type="predicted"/>
<dbReference type="AlphaFoldDB" id="A0A2G5PQK9"/>
<reference evidence="1 2" key="1">
    <citation type="journal article" date="2017" name="Infect. Genet. Evol.">
        <title>The new phylogeny of the genus Mycobacterium: The old and the news.</title>
        <authorList>
            <person name="Tortoli E."/>
            <person name="Fedrizzi T."/>
            <person name="Meehan C.J."/>
            <person name="Trovato A."/>
            <person name="Grottola A."/>
            <person name="Giacobazzi E."/>
            <person name="Serpini G.F."/>
            <person name="Tagliazucchi S."/>
            <person name="Fabio A."/>
            <person name="Bettua C."/>
            <person name="Bertorelli R."/>
            <person name="Frascaro F."/>
            <person name="De Sanctis V."/>
            <person name="Pecorari M."/>
            <person name="Jousson O."/>
            <person name="Segata N."/>
            <person name="Cirillo D.M."/>
        </authorList>
    </citation>
    <scope>NUCLEOTIDE SEQUENCE [LARGE SCALE GENOMIC DNA]</scope>
    <source>
        <strain evidence="1 2">NCTC 12882</strain>
    </source>
</reference>
<organism evidence="1 2">
    <name type="scientific">Mycobacterium celatum</name>
    <dbReference type="NCBI Taxonomy" id="28045"/>
    <lineage>
        <taxon>Bacteria</taxon>
        <taxon>Bacillati</taxon>
        <taxon>Actinomycetota</taxon>
        <taxon>Actinomycetes</taxon>
        <taxon>Mycobacteriales</taxon>
        <taxon>Mycobacteriaceae</taxon>
        <taxon>Mycobacterium</taxon>
    </lineage>
</organism>
<evidence type="ECO:0000313" key="1">
    <source>
        <dbReference type="EMBL" id="PIB80549.1"/>
    </source>
</evidence>
<protein>
    <submittedName>
        <fullName evidence="1">Uncharacterized protein</fullName>
    </submittedName>
</protein>
<name>A0A2G5PQK9_MYCCE</name>
<dbReference type="EMBL" id="PDKV01000002">
    <property type="protein sequence ID" value="PIB80549.1"/>
    <property type="molecule type" value="Genomic_DNA"/>
</dbReference>
<comment type="caution">
    <text evidence="1">The sequence shown here is derived from an EMBL/GenBank/DDBJ whole genome shotgun (WGS) entry which is preliminary data.</text>
</comment>